<dbReference type="SUPFAM" id="SSF50965">
    <property type="entry name" value="Galactose oxidase, central domain"/>
    <property type="match status" value="1"/>
</dbReference>
<dbReference type="AlphaFoldDB" id="A0AAD4GM09"/>
<reference evidence="3" key="1">
    <citation type="submission" date="2019-10" db="EMBL/GenBank/DDBJ databases">
        <authorList>
            <consortium name="DOE Joint Genome Institute"/>
            <person name="Kuo A."/>
            <person name="Miyauchi S."/>
            <person name="Kiss E."/>
            <person name="Drula E."/>
            <person name="Kohler A."/>
            <person name="Sanchez-Garcia M."/>
            <person name="Andreopoulos B."/>
            <person name="Barry K.W."/>
            <person name="Bonito G."/>
            <person name="Buee M."/>
            <person name="Carver A."/>
            <person name="Chen C."/>
            <person name="Cichocki N."/>
            <person name="Clum A."/>
            <person name="Culley D."/>
            <person name="Crous P.W."/>
            <person name="Fauchery L."/>
            <person name="Girlanda M."/>
            <person name="Hayes R."/>
            <person name="Keri Z."/>
            <person name="LaButti K."/>
            <person name="Lipzen A."/>
            <person name="Lombard V."/>
            <person name="Magnuson J."/>
            <person name="Maillard F."/>
            <person name="Morin E."/>
            <person name="Murat C."/>
            <person name="Nolan M."/>
            <person name="Ohm R."/>
            <person name="Pangilinan J."/>
            <person name="Pereira M."/>
            <person name="Perotto S."/>
            <person name="Peter M."/>
            <person name="Riley R."/>
            <person name="Sitrit Y."/>
            <person name="Stielow B."/>
            <person name="Szollosi G."/>
            <person name="Zifcakova L."/>
            <person name="Stursova M."/>
            <person name="Spatafora J.W."/>
            <person name="Tedersoo L."/>
            <person name="Vaario L.-M."/>
            <person name="Yamada A."/>
            <person name="Yan M."/>
            <person name="Wang P."/>
            <person name="Xu J."/>
            <person name="Bruns T."/>
            <person name="Baldrian P."/>
            <person name="Vilgalys R."/>
            <person name="Henrissat B."/>
            <person name="Grigoriev I.V."/>
            <person name="Hibbett D."/>
            <person name="Nagy L.G."/>
            <person name="Martin F.M."/>
        </authorList>
    </citation>
    <scope>NUCLEOTIDE SEQUENCE</scope>
    <source>
        <strain evidence="3">BED1</strain>
    </source>
</reference>
<dbReference type="InterPro" id="IPR011043">
    <property type="entry name" value="Gal_Oxase/kelch_b-propeller"/>
</dbReference>
<keyword evidence="1" id="KW-0732">Signal</keyword>
<protein>
    <submittedName>
        <fullName evidence="3">Copper radical oxidase</fullName>
    </submittedName>
</protein>
<comment type="caution">
    <text evidence="3">The sequence shown here is derived from an EMBL/GenBank/DDBJ whole genome shotgun (WGS) entry which is preliminary data.</text>
</comment>
<dbReference type="Pfam" id="PF09118">
    <property type="entry name" value="GO-like_E_set"/>
    <property type="match status" value="1"/>
</dbReference>
<evidence type="ECO:0000259" key="2">
    <source>
        <dbReference type="PROSITE" id="PS51212"/>
    </source>
</evidence>
<dbReference type="Gene3D" id="2.130.10.80">
    <property type="entry name" value="Galactose oxidase/kelch, beta-propeller"/>
    <property type="match status" value="1"/>
</dbReference>
<evidence type="ECO:0000313" key="4">
    <source>
        <dbReference type="Proteomes" id="UP001194468"/>
    </source>
</evidence>
<dbReference type="InterPro" id="IPR002889">
    <property type="entry name" value="WSC_carb-bd"/>
</dbReference>
<dbReference type="Pfam" id="PF01822">
    <property type="entry name" value="WSC"/>
    <property type="match status" value="1"/>
</dbReference>
<feature type="domain" description="WSC" evidence="2">
    <location>
        <begin position="150"/>
        <end position="246"/>
    </location>
</feature>
<dbReference type="InterPro" id="IPR037293">
    <property type="entry name" value="Gal_Oxidase_central_sf"/>
</dbReference>
<dbReference type="SUPFAM" id="SSF81296">
    <property type="entry name" value="E set domains"/>
    <property type="match status" value="1"/>
</dbReference>
<dbReference type="SMART" id="SM00321">
    <property type="entry name" value="WSC"/>
    <property type="match status" value="1"/>
</dbReference>
<reference evidence="3" key="2">
    <citation type="journal article" date="2020" name="Nat. Commun.">
        <title>Large-scale genome sequencing of mycorrhizal fungi provides insights into the early evolution of symbiotic traits.</title>
        <authorList>
            <person name="Miyauchi S."/>
            <person name="Kiss E."/>
            <person name="Kuo A."/>
            <person name="Drula E."/>
            <person name="Kohler A."/>
            <person name="Sanchez-Garcia M."/>
            <person name="Morin E."/>
            <person name="Andreopoulos B."/>
            <person name="Barry K.W."/>
            <person name="Bonito G."/>
            <person name="Buee M."/>
            <person name="Carver A."/>
            <person name="Chen C."/>
            <person name="Cichocki N."/>
            <person name="Clum A."/>
            <person name="Culley D."/>
            <person name="Crous P.W."/>
            <person name="Fauchery L."/>
            <person name="Girlanda M."/>
            <person name="Hayes R.D."/>
            <person name="Keri Z."/>
            <person name="LaButti K."/>
            <person name="Lipzen A."/>
            <person name="Lombard V."/>
            <person name="Magnuson J."/>
            <person name="Maillard F."/>
            <person name="Murat C."/>
            <person name="Nolan M."/>
            <person name="Ohm R.A."/>
            <person name="Pangilinan J."/>
            <person name="Pereira M.F."/>
            <person name="Perotto S."/>
            <person name="Peter M."/>
            <person name="Pfister S."/>
            <person name="Riley R."/>
            <person name="Sitrit Y."/>
            <person name="Stielow J.B."/>
            <person name="Szollosi G."/>
            <person name="Zifcakova L."/>
            <person name="Stursova M."/>
            <person name="Spatafora J.W."/>
            <person name="Tedersoo L."/>
            <person name="Vaario L.M."/>
            <person name="Yamada A."/>
            <person name="Yan M."/>
            <person name="Wang P."/>
            <person name="Xu J."/>
            <person name="Bruns T."/>
            <person name="Baldrian P."/>
            <person name="Vilgalys R."/>
            <person name="Dunand C."/>
            <person name="Henrissat B."/>
            <person name="Grigoriev I.V."/>
            <person name="Hibbett D."/>
            <person name="Nagy L.G."/>
            <person name="Martin F.M."/>
        </authorList>
    </citation>
    <scope>NUCLEOTIDE SEQUENCE</scope>
    <source>
        <strain evidence="3">BED1</strain>
    </source>
</reference>
<organism evidence="3 4">
    <name type="scientific">Boletus edulis BED1</name>
    <dbReference type="NCBI Taxonomy" id="1328754"/>
    <lineage>
        <taxon>Eukaryota</taxon>
        <taxon>Fungi</taxon>
        <taxon>Dikarya</taxon>
        <taxon>Basidiomycota</taxon>
        <taxon>Agaricomycotina</taxon>
        <taxon>Agaricomycetes</taxon>
        <taxon>Agaricomycetidae</taxon>
        <taxon>Boletales</taxon>
        <taxon>Boletineae</taxon>
        <taxon>Boletaceae</taxon>
        <taxon>Boletoideae</taxon>
        <taxon>Boletus</taxon>
    </lineage>
</organism>
<evidence type="ECO:0000256" key="1">
    <source>
        <dbReference type="ARBA" id="ARBA00022729"/>
    </source>
</evidence>
<dbReference type="InterPro" id="IPR015202">
    <property type="entry name" value="GO-like_E_set"/>
</dbReference>
<dbReference type="Proteomes" id="UP001194468">
    <property type="component" value="Unassembled WGS sequence"/>
</dbReference>
<name>A0AAD4GM09_BOLED</name>
<accession>A0AAD4GM09</accession>
<evidence type="ECO:0000313" key="3">
    <source>
        <dbReference type="EMBL" id="KAF8452227.1"/>
    </source>
</evidence>
<keyword evidence="4" id="KW-1185">Reference proteome</keyword>
<gene>
    <name evidence="3" type="ORF">L210DRAFT_3517753</name>
</gene>
<dbReference type="InterPro" id="IPR009880">
    <property type="entry name" value="Glyoxal_oxidase_N"/>
</dbReference>
<dbReference type="Gene3D" id="2.60.40.10">
    <property type="entry name" value="Immunoglobulins"/>
    <property type="match status" value="1"/>
</dbReference>
<sequence>MAPKHRYASDPESFDFFNLVISIYSRHSMSIPIWRTKITTFCYNHFGSHTHVGSAITNIIPNIPSEFSWLNLGFCSLAPWADYSRIMSNGSKLGSMDSIKRGQVSDTTNRVSMATFRLLTSLSLLTLIAQVSVGDAATAPTIKKTNLPGGFQYQGCLAQPSTTMRVLPYVVDYPKDNTVSGCLTRCADYGHSAAGVSGEQCFCGDVADVNTNGGKYVAESDCHASCSGDATELCGGVLRLTTYYWKNVYVFNAPENTGSYQFLIGGPMVPLIATVGINNKVSFLQKFPDNIFKNSTGAYELDISLAGDIFHAWRAMHVKSDIFCSASLVLPDKGARQINIGGWTDYTTGIRFYTPDGSAGVNGTNDWQENAGEVQLQRGRWYPTAMMMPNGSILVVGGQNGPGGPAQPSLELLPRTAGGDTTITLPYLQATNPNNLYPFLLTMPSGRIFIGYFNQARLLDPVTFNTVVMLPNMPGLVNDTTAGRNYPESGAAVLLPQHAPYTAPLEVLVCGGAASNRVSINNCIRMAPDVPNPAWTVERMPSGRVMPCMVTLPDGTYLILNGAQFGLAGFGQAINPNYNALLYNPSMPVGQRFSILASSPLARLYHSEATLLPDGRVLVSGSDPQTAAYPEEFRIEVYIPSYLSAGLKQPIFTIPVTDWAYGGQYMIHGVTLYQGGAIRISLIAASSSTHGNVMSGGRILFPAFNCGGGTCTITAPPNANVSPPSWYQLFVLDGPTPSHSAWVRIGGDPGKLGEWPAFPDFTQPGS</sequence>
<dbReference type="Pfam" id="PF07250">
    <property type="entry name" value="Glyoxal_oxid_N"/>
    <property type="match status" value="1"/>
</dbReference>
<dbReference type="CDD" id="cd02851">
    <property type="entry name" value="E_set_GO_C"/>
    <property type="match status" value="1"/>
</dbReference>
<proteinExistence type="predicted"/>
<dbReference type="PANTHER" id="PTHR32208">
    <property type="entry name" value="SECRETED PROTEIN-RELATED"/>
    <property type="match status" value="1"/>
</dbReference>
<dbReference type="EMBL" id="WHUW01000001">
    <property type="protein sequence ID" value="KAF8452227.1"/>
    <property type="molecule type" value="Genomic_DNA"/>
</dbReference>
<dbReference type="InterPro" id="IPR013783">
    <property type="entry name" value="Ig-like_fold"/>
</dbReference>
<dbReference type="InterPro" id="IPR014756">
    <property type="entry name" value="Ig_E-set"/>
</dbReference>
<dbReference type="PANTHER" id="PTHR32208:SF105">
    <property type="entry name" value="COPPER RADICAL OXIDASE"/>
    <property type="match status" value="1"/>
</dbReference>
<dbReference type="PROSITE" id="PS51212">
    <property type="entry name" value="WSC"/>
    <property type="match status" value="1"/>
</dbReference>